<comment type="subcellular location">
    <subcellularLocation>
        <location evidence="1">Cell membrane</location>
        <topology evidence="1">Multi-pass membrane protein</topology>
    </subcellularLocation>
</comment>
<dbReference type="Pfam" id="PF11984">
    <property type="entry name" value="DUF3485"/>
    <property type="match status" value="1"/>
</dbReference>
<dbReference type="Pfam" id="PF09721">
    <property type="entry name" value="Exosortase_EpsH"/>
    <property type="match status" value="1"/>
</dbReference>
<reference evidence="10 11" key="2">
    <citation type="submission" date="2019-01" db="EMBL/GenBank/DDBJ databases">
        <authorList>
            <person name="Li Y."/>
        </authorList>
    </citation>
    <scope>NUCLEOTIDE SEQUENCE [LARGE SCALE GENOMIC DNA]</scope>
    <source>
        <strain evidence="10 11">SK2B-1</strain>
    </source>
</reference>
<dbReference type="Proteomes" id="UP000284476">
    <property type="component" value="Unassembled WGS sequence"/>
</dbReference>
<keyword evidence="4 8" id="KW-0812">Transmembrane</keyword>
<dbReference type="NCBIfam" id="TIGR04152">
    <property type="entry name" value="exosort_VPLPA"/>
    <property type="match status" value="1"/>
</dbReference>
<dbReference type="NCBIfam" id="TIGR02602">
    <property type="entry name" value="8TM_EpsH"/>
    <property type="match status" value="1"/>
</dbReference>
<gene>
    <name evidence="10" type="primary">xrtD</name>
    <name evidence="10" type="ORF">D2T30_17330</name>
</gene>
<feature type="domain" description="Methanolan biosynthesis EpsI" evidence="9">
    <location>
        <begin position="322"/>
        <end position="525"/>
    </location>
</feature>
<dbReference type="InterPro" id="IPR019127">
    <property type="entry name" value="Exosortase"/>
</dbReference>
<reference evidence="10 11" key="1">
    <citation type="submission" date="2019-01" db="EMBL/GenBank/DDBJ databases">
        <title>Sinorhodobacter populi sp. nov. isolated from the symptomatic bark tissue of Populus euramericana canker.</title>
        <authorList>
            <person name="Xu G."/>
        </authorList>
    </citation>
    <scope>NUCLEOTIDE SEQUENCE [LARGE SCALE GENOMIC DNA]</scope>
    <source>
        <strain evidence="10 11">SK2B-1</strain>
    </source>
</reference>
<evidence type="ECO:0000313" key="11">
    <source>
        <dbReference type="Proteomes" id="UP000284476"/>
    </source>
</evidence>
<comment type="caution">
    <text evidence="10">The sequence shown here is derived from an EMBL/GenBank/DDBJ whole genome shotgun (WGS) entry which is preliminary data.</text>
</comment>
<dbReference type="EMBL" id="SAUZ01000022">
    <property type="protein sequence ID" value="RWR18005.1"/>
    <property type="molecule type" value="Genomic_DNA"/>
</dbReference>
<feature type="transmembrane region" description="Helical" evidence="8">
    <location>
        <begin position="129"/>
        <end position="151"/>
    </location>
</feature>
<proteinExistence type="predicted"/>
<dbReference type="InterPro" id="IPR026491">
    <property type="entry name" value="ExosortD_VPLPA"/>
</dbReference>
<dbReference type="InterPro" id="IPR026392">
    <property type="entry name" value="Exo/Archaeosortase_dom"/>
</dbReference>
<feature type="transmembrane region" description="Helical" evidence="8">
    <location>
        <begin position="222"/>
        <end position="250"/>
    </location>
</feature>
<evidence type="ECO:0000256" key="8">
    <source>
        <dbReference type="SAM" id="Phobius"/>
    </source>
</evidence>
<feature type="transmembrane region" description="Helical" evidence="8">
    <location>
        <begin position="262"/>
        <end position="283"/>
    </location>
</feature>
<keyword evidence="2" id="KW-1003">Cell membrane</keyword>
<keyword evidence="6 8" id="KW-1133">Transmembrane helix</keyword>
<evidence type="ECO:0000256" key="5">
    <source>
        <dbReference type="ARBA" id="ARBA00022801"/>
    </source>
</evidence>
<dbReference type="InterPro" id="IPR013426">
    <property type="entry name" value="EpsH-like"/>
</dbReference>
<dbReference type="NCBIfam" id="TIGR04178">
    <property type="entry name" value="exo_archaeo"/>
    <property type="match status" value="1"/>
</dbReference>
<evidence type="ECO:0000256" key="7">
    <source>
        <dbReference type="ARBA" id="ARBA00023136"/>
    </source>
</evidence>
<evidence type="ECO:0000256" key="2">
    <source>
        <dbReference type="ARBA" id="ARBA00022475"/>
    </source>
</evidence>
<dbReference type="NCBIfam" id="TIGR02914">
    <property type="entry name" value="EpsI_fam"/>
    <property type="match status" value="1"/>
</dbReference>
<evidence type="ECO:0000256" key="3">
    <source>
        <dbReference type="ARBA" id="ARBA00022670"/>
    </source>
</evidence>
<feature type="transmembrane region" description="Helical" evidence="8">
    <location>
        <begin position="197"/>
        <end position="216"/>
    </location>
</feature>
<keyword evidence="7 8" id="KW-0472">Membrane</keyword>
<feature type="transmembrane region" description="Helical" evidence="8">
    <location>
        <begin position="21"/>
        <end position="45"/>
    </location>
</feature>
<name>A0A443JBU4_9RHOB</name>
<evidence type="ECO:0000256" key="6">
    <source>
        <dbReference type="ARBA" id="ARBA00022989"/>
    </source>
</evidence>
<dbReference type="GO" id="GO:0008233">
    <property type="term" value="F:peptidase activity"/>
    <property type="evidence" value="ECO:0007669"/>
    <property type="project" value="UniProtKB-KW"/>
</dbReference>
<accession>A0A443JBU4</accession>
<dbReference type="RefSeq" id="WP_128209915.1">
    <property type="nucleotide sequence ID" value="NZ_JBHRSO010000040.1"/>
</dbReference>
<feature type="transmembrane region" description="Helical" evidence="8">
    <location>
        <begin position="105"/>
        <end position="122"/>
    </location>
</feature>
<evidence type="ECO:0000256" key="4">
    <source>
        <dbReference type="ARBA" id="ARBA00022692"/>
    </source>
</evidence>
<evidence type="ECO:0000256" key="1">
    <source>
        <dbReference type="ARBA" id="ARBA00004651"/>
    </source>
</evidence>
<keyword evidence="3" id="KW-0645">Protease</keyword>
<dbReference type="AlphaFoldDB" id="A0A443JBU4"/>
<evidence type="ECO:0000259" key="9">
    <source>
        <dbReference type="Pfam" id="PF11984"/>
    </source>
</evidence>
<evidence type="ECO:0000313" key="10">
    <source>
        <dbReference type="EMBL" id="RWR18005.1"/>
    </source>
</evidence>
<dbReference type="GO" id="GO:0005886">
    <property type="term" value="C:plasma membrane"/>
    <property type="evidence" value="ECO:0007669"/>
    <property type="project" value="UniProtKB-SubCell"/>
</dbReference>
<dbReference type="EC" id="3.4.22.-" evidence="10"/>
<feature type="transmembrane region" description="Helical" evidence="8">
    <location>
        <begin position="80"/>
        <end position="99"/>
    </location>
</feature>
<sequence length="530" mass="59257">MSDTSLPLSRASMLGRVAGPFWLLIATAAALIYFHEGFNALLAAWSTPEYSHGPVIPLLSAFMFLQELKYAPIRTGPVNRWPGIALLVFAMALGALGKFSQIDDVVAYAIILWVGSMLLISFGWNQGRLFWVPVLHLVYMLPLPGVVYYKLSTFLQGVSSELGVWFLHLLNVPVFLDGNIIDLGVLKMHVAEACSGLRYLFPIMSFSYVFSVLYRGPWWHKAVLLLAAAPITVLMNSVRIAIAGWLVQYLGESHLEGFQHFFEGWVIFMASVILLFGLAWVMLKLQDSTMSLPEALNLDFSGLWPQFKRLGLVEPSKGMIGAALILLAAAAAWELRPVPEPVAINREPFALYPRTLGEWQSRPMERLSDAVSRTLGADDYYGASFSRSPNEPSVEFFSAFYKDQTKGGTHSPEICLPSAGWEIARLDRVDVGPELGLGEPYRLNRAIIQKGEAKMLVYYWFEQHGRHVAWDFEAKLMLLWDGFTIQRTDGALVRLTTVILPGENEDHAEARLQDMFLKTIAVLPQFVPGR</sequence>
<feature type="transmembrane region" description="Helical" evidence="8">
    <location>
        <begin position="163"/>
        <end position="185"/>
    </location>
</feature>
<organism evidence="10 11">
    <name type="scientific">Paenirhodobacter populi</name>
    <dbReference type="NCBI Taxonomy" id="2306993"/>
    <lineage>
        <taxon>Bacteria</taxon>
        <taxon>Pseudomonadati</taxon>
        <taxon>Pseudomonadota</taxon>
        <taxon>Alphaproteobacteria</taxon>
        <taxon>Rhodobacterales</taxon>
        <taxon>Rhodobacter group</taxon>
        <taxon>Paenirhodobacter</taxon>
    </lineage>
</organism>
<protein>
    <submittedName>
        <fullName evidence="10">VPLPA-CTERM-specific exosortase XrtD</fullName>
        <ecNumber evidence="10">3.4.22.-</ecNumber>
    </submittedName>
</protein>
<dbReference type="GO" id="GO:0006508">
    <property type="term" value="P:proteolysis"/>
    <property type="evidence" value="ECO:0007669"/>
    <property type="project" value="UniProtKB-KW"/>
</dbReference>
<dbReference type="InterPro" id="IPR014263">
    <property type="entry name" value="Methanolan_biosynth_EpsI"/>
</dbReference>
<keyword evidence="5 10" id="KW-0378">Hydrolase</keyword>